<dbReference type="SUPFAM" id="SSF51735">
    <property type="entry name" value="NAD(P)-binding Rossmann-fold domains"/>
    <property type="match status" value="1"/>
</dbReference>
<keyword evidence="18" id="KW-1185">Reference proteome</keyword>
<dbReference type="InterPro" id="IPR006176">
    <property type="entry name" value="3-OHacyl-CoA_DH_NAD-bd"/>
</dbReference>
<gene>
    <name evidence="17" type="ORF">JIP62_11110</name>
</gene>
<evidence type="ECO:0000313" key="18">
    <source>
        <dbReference type="Proteomes" id="UP000595448"/>
    </source>
</evidence>
<keyword evidence="12" id="KW-0511">Multifunctional enzyme</keyword>
<feature type="domain" description="3-hydroxyacyl-CoA dehydrogenase NAD binding" evidence="16">
    <location>
        <begin position="295"/>
        <end position="473"/>
    </location>
</feature>
<evidence type="ECO:0000256" key="5">
    <source>
        <dbReference type="ARBA" id="ARBA00022963"/>
    </source>
</evidence>
<dbReference type="Gene3D" id="3.40.50.720">
    <property type="entry name" value="NAD(P)-binding Rossmann-like Domain"/>
    <property type="match status" value="1"/>
</dbReference>
<keyword evidence="5" id="KW-0442">Lipid degradation</keyword>
<comment type="catalytic activity">
    <reaction evidence="13">
        <text>a (3S)-3-hydroxyacyl-CoA + NAD(+) = a 3-oxoacyl-CoA + NADH + H(+)</text>
        <dbReference type="Rhea" id="RHEA:22432"/>
        <dbReference type="ChEBI" id="CHEBI:15378"/>
        <dbReference type="ChEBI" id="CHEBI:57318"/>
        <dbReference type="ChEBI" id="CHEBI:57540"/>
        <dbReference type="ChEBI" id="CHEBI:57945"/>
        <dbReference type="ChEBI" id="CHEBI:90726"/>
        <dbReference type="EC" id="1.1.1.35"/>
    </reaction>
</comment>
<dbReference type="InterPro" id="IPR006108">
    <property type="entry name" value="3HC_DH_C"/>
</dbReference>
<evidence type="ECO:0000256" key="7">
    <source>
        <dbReference type="ARBA" id="ARBA00023027"/>
    </source>
</evidence>
<dbReference type="EMBL" id="CP067977">
    <property type="protein sequence ID" value="QQQ17872.1"/>
    <property type="molecule type" value="Genomic_DNA"/>
</dbReference>
<evidence type="ECO:0000259" key="16">
    <source>
        <dbReference type="Pfam" id="PF02737"/>
    </source>
</evidence>
<dbReference type="SUPFAM" id="SSF48179">
    <property type="entry name" value="6-phosphogluconate dehydrogenase C-terminal domain-like"/>
    <property type="match status" value="2"/>
</dbReference>
<dbReference type="InterPro" id="IPR001753">
    <property type="entry name" value="Enoyl-CoA_hydra/iso"/>
</dbReference>
<dbReference type="PROSITE" id="PS00166">
    <property type="entry name" value="ENOYL_COA_HYDRATASE"/>
    <property type="match status" value="1"/>
</dbReference>
<evidence type="ECO:0000256" key="12">
    <source>
        <dbReference type="ARBA" id="ARBA00023268"/>
    </source>
</evidence>
<dbReference type="Gene3D" id="3.90.226.10">
    <property type="entry name" value="2-enoyl-CoA Hydratase, Chain A, domain 1"/>
    <property type="match status" value="1"/>
</dbReference>
<evidence type="ECO:0000256" key="14">
    <source>
        <dbReference type="RuleBase" id="RU003707"/>
    </source>
</evidence>
<dbReference type="Proteomes" id="UP000595448">
    <property type="component" value="Chromosome"/>
</dbReference>
<reference evidence="17 18" key="1">
    <citation type="submission" date="2021-01" db="EMBL/GenBank/DDBJ databases">
        <title>Brevundimonas vitis sp. nov., an bacterium isolated from grape (Vitis vinifera).</title>
        <authorList>
            <person name="Jiang L."/>
            <person name="Lee J."/>
        </authorList>
    </citation>
    <scope>NUCLEOTIDE SEQUENCE [LARGE SCALE GENOMIC DNA]</scope>
    <source>
        <strain evidence="17 18">GRTSA-9</strain>
    </source>
</reference>
<feature type="domain" description="3-hydroxyacyl-CoA dehydrogenase C-terminal" evidence="15">
    <location>
        <begin position="476"/>
        <end position="569"/>
    </location>
</feature>
<evidence type="ECO:0000313" key="17">
    <source>
        <dbReference type="EMBL" id="QQQ17872.1"/>
    </source>
</evidence>
<evidence type="ECO:0000256" key="11">
    <source>
        <dbReference type="ARBA" id="ARBA00023239"/>
    </source>
</evidence>
<comment type="similarity">
    <text evidence="14">Belongs to the enoyl-CoA hydratase/isomerase family.</text>
</comment>
<keyword evidence="4" id="KW-0276">Fatty acid metabolism</keyword>
<organism evidence="17 18">
    <name type="scientific">Brevundimonas vitisensis</name>
    <dbReference type="NCBI Taxonomy" id="2800818"/>
    <lineage>
        <taxon>Bacteria</taxon>
        <taxon>Pseudomonadati</taxon>
        <taxon>Pseudomonadota</taxon>
        <taxon>Alphaproteobacteria</taxon>
        <taxon>Caulobacterales</taxon>
        <taxon>Caulobacteraceae</taxon>
        <taxon>Brevundimonas</taxon>
    </lineage>
</organism>
<dbReference type="InterPro" id="IPR018376">
    <property type="entry name" value="Enoyl-CoA_hyd/isom_CS"/>
</dbReference>
<evidence type="ECO:0000256" key="3">
    <source>
        <dbReference type="ARBA" id="ARBA00008750"/>
    </source>
</evidence>
<dbReference type="Pfam" id="PF02737">
    <property type="entry name" value="3HCDH_N"/>
    <property type="match status" value="1"/>
</dbReference>
<evidence type="ECO:0000256" key="9">
    <source>
        <dbReference type="ARBA" id="ARBA00023140"/>
    </source>
</evidence>
<dbReference type="InterPro" id="IPR008927">
    <property type="entry name" value="6-PGluconate_DH-like_C_sf"/>
</dbReference>
<evidence type="ECO:0000256" key="2">
    <source>
        <dbReference type="ARBA" id="ARBA00005005"/>
    </source>
</evidence>
<dbReference type="Gene3D" id="1.10.1040.50">
    <property type="match status" value="1"/>
</dbReference>
<dbReference type="Pfam" id="PF00378">
    <property type="entry name" value="ECH_1"/>
    <property type="match status" value="1"/>
</dbReference>
<evidence type="ECO:0000256" key="10">
    <source>
        <dbReference type="ARBA" id="ARBA00023235"/>
    </source>
</evidence>
<keyword evidence="9" id="KW-0576">Peroxisome</keyword>
<evidence type="ECO:0000256" key="13">
    <source>
        <dbReference type="ARBA" id="ARBA00049556"/>
    </source>
</evidence>
<dbReference type="InterPro" id="IPR036291">
    <property type="entry name" value="NAD(P)-bd_dom_sf"/>
</dbReference>
<name>A0ABX7BJZ7_9CAUL</name>
<sequence length="702" mass="74760">MSTVDYAVQSSVAVLTVAYPPVNALSLAVRAGLGEGVARAIADPAVKAIVVIGSGTIFIAGADISEFGTPNSAAEPRLQTLQAQFEASPKPIVAAIHGTALGGGLELALTCHARVAVQSAKVGLPEVKLGLLPGAGGTIRLPRLTGVVVALEAITTGRHIGAVEANKLGIVDAIVFDLKADAIGYALKLAAEGTPPPVRDRNDKITGVDPKVFADFRARAGKKWRGQIAPARIVDVIEAATTRSFDDAKAFENEQFKALMESDQRKALIHYFFAEREARKIPDVPADIKPLPIRKVVVIGSGLMGGGIAMSFANAGIPVKLLDIDAEALARGMGVIRKTYETSLSRGSITQAQLDERFGRIEPVGGYDDLGDVDMAIEAVFEDMALKQKIFALLDKATPPHAILGTNTSSLDIDQIASATTRPDKVIGAHFFSPANVMKLLEAVRGSKTSAETIATVMALGKQIGKAPVLAGNCDGFIGNRMLQYYTVNAEYMLERGATPEQIDRVAEQFGMAMGPLAMRDLAGMAQAVNVRAVRKLTLPADERMPELVERMVEAGRIGQKSSAGFYRYDGRERLPDPAALDLIRAEAQRQGIEQRSFTDEEILARLFHPLVNEGAKELEEGIAIRASDIDVAWVNGYGFPVHTGGPMFWGEQIGLDKVLATARTLGAENGQTRWGPSRLLERLVAEGKGWKDAPALIAAGL</sequence>
<accession>A0ABX7BJZ7</accession>
<comment type="subcellular location">
    <subcellularLocation>
        <location evidence="1">Peroxisome</location>
    </subcellularLocation>
</comment>
<comment type="pathway">
    <text evidence="2">Lipid metabolism; fatty acid beta-oxidation.</text>
</comment>
<dbReference type="PANTHER" id="PTHR23309">
    <property type="entry name" value="3-HYDROXYACYL-COA DEHYROGENASE"/>
    <property type="match status" value="1"/>
</dbReference>
<protein>
    <submittedName>
        <fullName evidence="17">Enoyl-CoA hydratase/isomerase family protein</fullName>
    </submittedName>
</protein>
<dbReference type="CDD" id="cd06558">
    <property type="entry name" value="crotonase-like"/>
    <property type="match status" value="1"/>
</dbReference>
<dbReference type="RefSeq" id="WP_201102247.1">
    <property type="nucleotide sequence ID" value="NZ_CP067977.1"/>
</dbReference>
<dbReference type="InterPro" id="IPR029045">
    <property type="entry name" value="ClpP/crotonase-like_dom_sf"/>
</dbReference>
<keyword evidence="8" id="KW-0443">Lipid metabolism</keyword>
<evidence type="ECO:0000256" key="1">
    <source>
        <dbReference type="ARBA" id="ARBA00004275"/>
    </source>
</evidence>
<keyword evidence="10" id="KW-0413">Isomerase</keyword>
<evidence type="ECO:0000259" key="15">
    <source>
        <dbReference type="Pfam" id="PF00725"/>
    </source>
</evidence>
<evidence type="ECO:0000256" key="6">
    <source>
        <dbReference type="ARBA" id="ARBA00023002"/>
    </source>
</evidence>
<keyword evidence="11" id="KW-0456">Lyase</keyword>
<keyword evidence="6" id="KW-0560">Oxidoreductase</keyword>
<comment type="similarity">
    <text evidence="3">In the N-terminal section; belongs to the enoyl-CoA hydratase/isomerase family.</text>
</comment>
<dbReference type="SUPFAM" id="SSF52096">
    <property type="entry name" value="ClpP/crotonase"/>
    <property type="match status" value="1"/>
</dbReference>
<proteinExistence type="inferred from homology"/>
<feature type="domain" description="3-hydroxyacyl-CoA dehydrogenase C-terminal" evidence="15">
    <location>
        <begin position="603"/>
        <end position="689"/>
    </location>
</feature>
<keyword evidence="7" id="KW-0520">NAD</keyword>
<dbReference type="Pfam" id="PF00725">
    <property type="entry name" value="3HCDH"/>
    <property type="match status" value="2"/>
</dbReference>
<evidence type="ECO:0000256" key="8">
    <source>
        <dbReference type="ARBA" id="ARBA00023098"/>
    </source>
</evidence>
<evidence type="ECO:0000256" key="4">
    <source>
        <dbReference type="ARBA" id="ARBA00022832"/>
    </source>
</evidence>